<organism evidence="3 4">
    <name type="scientific">Riccia sorocarpa</name>
    <dbReference type="NCBI Taxonomy" id="122646"/>
    <lineage>
        <taxon>Eukaryota</taxon>
        <taxon>Viridiplantae</taxon>
        <taxon>Streptophyta</taxon>
        <taxon>Embryophyta</taxon>
        <taxon>Marchantiophyta</taxon>
        <taxon>Marchantiopsida</taxon>
        <taxon>Marchantiidae</taxon>
        <taxon>Marchantiales</taxon>
        <taxon>Ricciaceae</taxon>
        <taxon>Riccia</taxon>
    </lineage>
</organism>
<protein>
    <recommendedName>
        <fullName evidence="2">UBX domain-containing protein</fullName>
    </recommendedName>
</protein>
<dbReference type="AlphaFoldDB" id="A0ABD3HC18"/>
<keyword evidence="4" id="KW-1185">Reference proteome</keyword>
<dbReference type="InterPro" id="IPR001012">
    <property type="entry name" value="UBX_dom"/>
</dbReference>
<dbReference type="InterPro" id="IPR029071">
    <property type="entry name" value="Ubiquitin-like_domsf"/>
</dbReference>
<feature type="region of interest" description="Disordered" evidence="1">
    <location>
        <begin position="1"/>
        <end position="35"/>
    </location>
</feature>
<dbReference type="Proteomes" id="UP001633002">
    <property type="component" value="Unassembled WGS sequence"/>
</dbReference>
<evidence type="ECO:0000313" key="3">
    <source>
        <dbReference type="EMBL" id="KAL3687940.1"/>
    </source>
</evidence>
<dbReference type="PANTHER" id="PTHR23322">
    <property type="entry name" value="FAS-ASSOCIATED PROTEIN"/>
    <property type="match status" value="1"/>
</dbReference>
<dbReference type="InterPro" id="IPR050730">
    <property type="entry name" value="UBX_domain-protein"/>
</dbReference>
<feature type="domain" description="UBX" evidence="2">
    <location>
        <begin position="308"/>
        <end position="391"/>
    </location>
</feature>
<dbReference type="PROSITE" id="PS50033">
    <property type="entry name" value="UBX"/>
    <property type="match status" value="1"/>
</dbReference>
<dbReference type="Pfam" id="PF00789">
    <property type="entry name" value="UBX"/>
    <property type="match status" value="1"/>
</dbReference>
<dbReference type="InterPro" id="IPR036249">
    <property type="entry name" value="Thioredoxin-like_sf"/>
</dbReference>
<dbReference type="CDD" id="cd01767">
    <property type="entry name" value="UBX"/>
    <property type="match status" value="1"/>
</dbReference>
<dbReference type="EMBL" id="JBJQOH010000004">
    <property type="protein sequence ID" value="KAL3687940.1"/>
    <property type="molecule type" value="Genomic_DNA"/>
</dbReference>
<gene>
    <name evidence="3" type="ORF">R1sor_014249</name>
</gene>
<sequence length="393" mass="44121">MATWPAGLPPPPPRPGDTEETTSEEPASLDVISKSAEVANKRPKHEVSDLGLRSVDPYIALYQPPSVLRLNFEGTFAEAKSEAYKRHQWLLVNIQSVVFSVEFSCYMLMRDTLAHEAVVEMIGESFIFWQEFDDKAEGRSICDYYKLWRMPTIMVVDPLTGQKMRVWEGMIEPDSLIEDFLLPFLDKEITELPSSSSPKTIQRGREAAVSPTSGLSEEEVEADVIQSNKPVCQFPDLTDATFFKPSVFRFPNVGDATSAILRPTMLSKESEKTADVILKLTSSEGPAEAVLKQSVRLYPNLSDEPAASDPASCRVGVRLPDGKVVQRRFSRTDPIHKLWLFCCEQVRGAAEGIPFKLSHMYPPFPGNTPFQYDDKRSVDEFGLGSLMIRMTWE</sequence>
<proteinExistence type="predicted"/>
<dbReference type="PANTHER" id="PTHR23322:SF6">
    <property type="entry name" value="UBX DOMAIN-CONTAINING PROTEIN 7"/>
    <property type="match status" value="1"/>
</dbReference>
<evidence type="ECO:0000313" key="4">
    <source>
        <dbReference type="Proteomes" id="UP001633002"/>
    </source>
</evidence>
<dbReference type="Pfam" id="PF13899">
    <property type="entry name" value="Thioredoxin_7"/>
    <property type="match status" value="1"/>
</dbReference>
<dbReference type="InterPro" id="IPR006577">
    <property type="entry name" value="UAS"/>
</dbReference>
<comment type="caution">
    <text evidence="3">The sequence shown here is derived from an EMBL/GenBank/DDBJ whole genome shotgun (WGS) entry which is preliminary data.</text>
</comment>
<dbReference type="CDD" id="cd02958">
    <property type="entry name" value="UAS"/>
    <property type="match status" value="1"/>
</dbReference>
<name>A0ABD3HC18_9MARC</name>
<accession>A0ABD3HC18</accession>
<reference evidence="3 4" key="1">
    <citation type="submission" date="2024-09" db="EMBL/GenBank/DDBJ databases">
        <title>Chromosome-scale assembly of Riccia sorocarpa.</title>
        <authorList>
            <person name="Paukszto L."/>
        </authorList>
    </citation>
    <scope>NUCLEOTIDE SEQUENCE [LARGE SCALE GENOMIC DNA]</scope>
    <source>
        <strain evidence="3">LP-2024</strain>
        <tissue evidence="3">Aerial parts of the thallus</tissue>
    </source>
</reference>
<evidence type="ECO:0000259" key="2">
    <source>
        <dbReference type="PROSITE" id="PS50033"/>
    </source>
</evidence>
<feature type="region of interest" description="Disordered" evidence="1">
    <location>
        <begin position="193"/>
        <end position="216"/>
    </location>
</feature>
<dbReference type="Gene3D" id="3.10.20.90">
    <property type="entry name" value="Phosphatidylinositol 3-kinase Catalytic Subunit, Chain A, domain 1"/>
    <property type="match status" value="1"/>
</dbReference>
<evidence type="ECO:0000256" key="1">
    <source>
        <dbReference type="SAM" id="MobiDB-lite"/>
    </source>
</evidence>
<dbReference type="SUPFAM" id="SSF52833">
    <property type="entry name" value="Thioredoxin-like"/>
    <property type="match status" value="1"/>
</dbReference>
<dbReference type="SMART" id="SM00594">
    <property type="entry name" value="UAS"/>
    <property type="match status" value="1"/>
</dbReference>
<dbReference type="Gene3D" id="3.40.30.10">
    <property type="entry name" value="Glutaredoxin"/>
    <property type="match status" value="1"/>
</dbReference>
<dbReference type="SUPFAM" id="SSF54236">
    <property type="entry name" value="Ubiquitin-like"/>
    <property type="match status" value="1"/>
</dbReference>